<evidence type="ECO:0000313" key="5">
    <source>
        <dbReference type="Proteomes" id="UP001265259"/>
    </source>
</evidence>
<accession>A0ABU3DH62</accession>
<comment type="caution">
    <text evidence="4">The sequence shown here is derived from an EMBL/GenBank/DDBJ whole genome shotgun (WGS) entry which is preliminary data.</text>
</comment>
<dbReference type="PANTHER" id="PTHR37826:SF2">
    <property type="entry name" value="ZINC-RIBBON DOMAIN-CONTAINING PROTEIN"/>
    <property type="match status" value="1"/>
</dbReference>
<proteinExistence type="predicted"/>
<evidence type="ECO:0000259" key="3">
    <source>
        <dbReference type="Pfam" id="PF14237"/>
    </source>
</evidence>
<dbReference type="EMBL" id="JAVRHL010000002">
    <property type="protein sequence ID" value="MDT0682512.1"/>
    <property type="molecule type" value="Genomic_DNA"/>
</dbReference>
<dbReference type="Proteomes" id="UP001265259">
    <property type="component" value="Unassembled WGS sequence"/>
</dbReference>
<dbReference type="RefSeq" id="WP_311690259.1">
    <property type="nucleotide sequence ID" value="NZ_JAVRHL010000002.1"/>
</dbReference>
<dbReference type="InterPro" id="IPR033880">
    <property type="entry name" value="SPFH_YdjI"/>
</dbReference>
<reference evidence="4 5" key="1">
    <citation type="submission" date="2023-09" db="EMBL/GenBank/DDBJ databases">
        <authorList>
            <person name="Rey-Velasco X."/>
        </authorList>
    </citation>
    <scope>NUCLEOTIDE SEQUENCE [LARGE SCALE GENOMIC DNA]</scope>
    <source>
        <strain evidence="4 5">F158</strain>
    </source>
</reference>
<dbReference type="InterPro" id="IPR036013">
    <property type="entry name" value="Band_7/SPFH_dom_sf"/>
</dbReference>
<sequence>MGIFDFLSGQFIDVIHWTSDTRDTLVWRFEREGHEIKYGAKLTVREGQSAVFVHEGQLADVFSPGLYMLETNNMPIMTTLQHWSHGFKSPFKAEVYFVSTNRFTDLKWGTKNPVMLRDPEFGPTRIRAFGTYAIKVTDPGLFMSEIVGTDGEFTMDEISFQIRNIIVQQASQVMAASGIPVLDMAANTSDMGKIIATEVSKVLAEYGLILPEFYIENISLPPAVEKALDKRTSMGVVGDLGRYTQYQAAEAMEQAARNPGGGGGMGAGLGMGMGMSMGNMIMGQPGGMARGPWGAIPQSSQGQAGGHGGTHAHQEAHQPPAQAAPPPPPPVEKVWHIAENGQTHGPYSKARLGRMAQDGGLTRATLVWTAGQDGWMPADDVAELAQLFTVMPPPPPPPPPAAG</sequence>
<feature type="domain" description="GYF" evidence="3">
    <location>
        <begin position="335"/>
        <end position="384"/>
    </location>
</feature>
<feature type="domain" description="SPFH" evidence="2">
    <location>
        <begin position="26"/>
        <end position="236"/>
    </location>
</feature>
<keyword evidence="5" id="KW-1185">Reference proteome</keyword>
<dbReference type="Pfam" id="PF14237">
    <property type="entry name" value="GYF_2"/>
    <property type="match status" value="1"/>
</dbReference>
<dbReference type="InterPro" id="IPR025640">
    <property type="entry name" value="GYF_2"/>
</dbReference>
<dbReference type="PANTHER" id="PTHR37826">
    <property type="entry name" value="FLOTILLIN BAND_7_5 DOMAIN PROTEIN"/>
    <property type="match status" value="1"/>
</dbReference>
<feature type="compositionally biased region" description="Pro residues" evidence="1">
    <location>
        <begin position="322"/>
        <end position="331"/>
    </location>
</feature>
<dbReference type="CDD" id="cd03408">
    <property type="entry name" value="SPFH_like_u1"/>
    <property type="match status" value="1"/>
</dbReference>
<evidence type="ECO:0000313" key="4">
    <source>
        <dbReference type="EMBL" id="MDT0682512.1"/>
    </source>
</evidence>
<gene>
    <name evidence="4" type="ORF">RM543_07440</name>
</gene>
<evidence type="ECO:0000256" key="1">
    <source>
        <dbReference type="SAM" id="MobiDB-lite"/>
    </source>
</evidence>
<name>A0ABU3DH62_9RHOB</name>
<feature type="region of interest" description="Disordered" evidence="1">
    <location>
        <begin position="288"/>
        <end position="333"/>
    </location>
</feature>
<organism evidence="4 5">
    <name type="scientific">Tropicimonas omnivorans</name>
    <dbReference type="NCBI Taxonomy" id="3075590"/>
    <lineage>
        <taxon>Bacteria</taxon>
        <taxon>Pseudomonadati</taxon>
        <taxon>Pseudomonadota</taxon>
        <taxon>Alphaproteobacteria</taxon>
        <taxon>Rhodobacterales</taxon>
        <taxon>Roseobacteraceae</taxon>
        <taxon>Tropicimonas</taxon>
    </lineage>
</organism>
<evidence type="ECO:0000259" key="2">
    <source>
        <dbReference type="Pfam" id="PF13421"/>
    </source>
</evidence>
<dbReference type="SUPFAM" id="SSF117892">
    <property type="entry name" value="Band 7/SPFH domain"/>
    <property type="match status" value="1"/>
</dbReference>
<dbReference type="Pfam" id="PF13421">
    <property type="entry name" value="Band_7_1"/>
    <property type="match status" value="1"/>
</dbReference>
<protein>
    <submittedName>
        <fullName evidence="4">SPFH domain-containing protein</fullName>
    </submittedName>
</protein>